<dbReference type="EMBL" id="SLUB01000021">
    <property type="protein sequence ID" value="THE12024.1"/>
    <property type="molecule type" value="Genomic_DNA"/>
</dbReference>
<dbReference type="Pfam" id="PF00293">
    <property type="entry name" value="NUDIX"/>
    <property type="match status" value="1"/>
</dbReference>
<protein>
    <submittedName>
        <fullName evidence="2">NUDIX domain-containing protein</fullName>
    </submittedName>
</protein>
<keyword evidence="3" id="KW-1185">Reference proteome</keyword>
<comment type="caution">
    <text evidence="2">The sequence shown here is derived from an EMBL/GenBank/DDBJ whole genome shotgun (WGS) entry which is preliminary data.</text>
</comment>
<dbReference type="AlphaFoldDB" id="A0A4S3PRM3"/>
<feature type="domain" description="Nudix hydrolase" evidence="1">
    <location>
        <begin position="1"/>
        <end position="71"/>
    </location>
</feature>
<proteinExistence type="predicted"/>
<dbReference type="Proteomes" id="UP000306477">
    <property type="component" value="Unassembled WGS sequence"/>
</dbReference>
<gene>
    <name evidence="2" type="ORF">E1I69_12725</name>
</gene>
<name>A0A4S3PRM3_9BACI</name>
<organism evidence="2 3">
    <name type="scientific">Bacillus timonensis</name>
    <dbReference type="NCBI Taxonomy" id="1033734"/>
    <lineage>
        <taxon>Bacteria</taxon>
        <taxon>Bacillati</taxon>
        <taxon>Bacillota</taxon>
        <taxon>Bacilli</taxon>
        <taxon>Bacillales</taxon>
        <taxon>Bacillaceae</taxon>
        <taxon>Bacillus</taxon>
    </lineage>
</organism>
<accession>A0A4S3PRM3</accession>
<sequence>MRNRGSDVIIENGKVGLIQRIRHGSAYYVFPGGGVENGETPEDAAKREAFDYYTTKDSQPIHSFNFLGYRK</sequence>
<dbReference type="OrthoDB" id="511483at2"/>
<evidence type="ECO:0000313" key="2">
    <source>
        <dbReference type="EMBL" id="THE12024.1"/>
    </source>
</evidence>
<evidence type="ECO:0000313" key="3">
    <source>
        <dbReference type="Proteomes" id="UP000306477"/>
    </source>
</evidence>
<reference evidence="2 3" key="1">
    <citation type="journal article" date="2019" name="Indoor Air">
        <title>Impacts of indoor surface finishes on bacterial viability.</title>
        <authorList>
            <person name="Hu J."/>
            <person name="Maamar S.B."/>
            <person name="Glawe A.J."/>
            <person name="Gottel N."/>
            <person name="Gilbert J.A."/>
            <person name="Hartmann E.M."/>
        </authorList>
    </citation>
    <scope>NUCLEOTIDE SEQUENCE [LARGE SCALE GENOMIC DNA]</scope>
    <source>
        <strain evidence="2 3">AF060A6</strain>
    </source>
</reference>
<dbReference type="SUPFAM" id="SSF55811">
    <property type="entry name" value="Nudix"/>
    <property type="match status" value="1"/>
</dbReference>
<evidence type="ECO:0000259" key="1">
    <source>
        <dbReference type="PROSITE" id="PS51462"/>
    </source>
</evidence>
<dbReference type="PROSITE" id="PS51462">
    <property type="entry name" value="NUDIX"/>
    <property type="match status" value="1"/>
</dbReference>
<dbReference type="InterPro" id="IPR015797">
    <property type="entry name" value="NUDIX_hydrolase-like_dom_sf"/>
</dbReference>
<dbReference type="Gene3D" id="3.90.79.10">
    <property type="entry name" value="Nucleoside Triphosphate Pyrophosphohydrolase"/>
    <property type="match status" value="1"/>
</dbReference>
<dbReference type="InterPro" id="IPR000086">
    <property type="entry name" value="NUDIX_hydrolase_dom"/>
</dbReference>